<protein>
    <submittedName>
        <fullName evidence="6">Helix-turn-helix domain-containing protein</fullName>
    </submittedName>
</protein>
<feature type="domain" description="HTH araC/xylS-type" evidence="5">
    <location>
        <begin position="178"/>
        <end position="275"/>
    </location>
</feature>
<dbReference type="InterPro" id="IPR018062">
    <property type="entry name" value="HTH_AraC-typ_CS"/>
</dbReference>
<feature type="compositionally biased region" description="Basic and acidic residues" evidence="4">
    <location>
        <begin position="271"/>
        <end position="280"/>
    </location>
</feature>
<comment type="caution">
    <text evidence="6">The sequence shown here is derived from an EMBL/GenBank/DDBJ whole genome shotgun (WGS) entry which is preliminary data.</text>
</comment>
<keyword evidence="2" id="KW-0238">DNA-binding</keyword>
<dbReference type="Proteomes" id="UP001519887">
    <property type="component" value="Unassembled WGS sequence"/>
</dbReference>
<dbReference type="PANTHER" id="PTHR43280">
    <property type="entry name" value="ARAC-FAMILY TRANSCRIPTIONAL REGULATOR"/>
    <property type="match status" value="1"/>
</dbReference>
<keyword evidence="3" id="KW-0804">Transcription</keyword>
<dbReference type="InterPro" id="IPR009057">
    <property type="entry name" value="Homeodomain-like_sf"/>
</dbReference>
<organism evidence="6 7">
    <name type="scientific">Paenibacillus sepulcri</name>
    <dbReference type="NCBI Taxonomy" id="359917"/>
    <lineage>
        <taxon>Bacteria</taxon>
        <taxon>Bacillati</taxon>
        <taxon>Bacillota</taxon>
        <taxon>Bacilli</taxon>
        <taxon>Bacillales</taxon>
        <taxon>Paenibacillaceae</taxon>
        <taxon>Paenibacillus</taxon>
    </lineage>
</organism>
<gene>
    <name evidence="6" type="ORF">K0U00_37680</name>
</gene>
<dbReference type="SUPFAM" id="SSF46689">
    <property type="entry name" value="Homeodomain-like"/>
    <property type="match status" value="2"/>
</dbReference>
<feature type="compositionally biased region" description="Acidic residues" evidence="4">
    <location>
        <begin position="281"/>
        <end position="290"/>
    </location>
</feature>
<feature type="non-terminal residue" evidence="6">
    <location>
        <position position="1"/>
    </location>
</feature>
<dbReference type="SMART" id="SM00342">
    <property type="entry name" value="HTH_ARAC"/>
    <property type="match status" value="1"/>
</dbReference>
<evidence type="ECO:0000313" key="7">
    <source>
        <dbReference type="Proteomes" id="UP001519887"/>
    </source>
</evidence>
<keyword evidence="7" id="KW-1185">Reference proteome</keyword>
<accession>A0ABS7CFU9</accession>
<dbReference type="PROSITE" id="PS01124">
    <property type="entry name" value="HTH_ARAC_FAMILY_2"/>
    <property type="match status" value="1"/>
</dbReference>
<proteinExistence type="predicted"/>
<dbReference type="Pfam" id="PF12833">
    <property type="entry name" value="HTH_18"/>
    <property type="match status" value="1"/>
</dbReference>
<sequence>TSRLNTFLHVRVAIGLGRPVSQIKDVPATLEEARHALRFRDLQEDNQIIDLSRWVTQGEKASEFPFQLEKEVLRAFRSGLEEETALAVKQFLQELRVSAGKELWVQQGMLHLLGSVQHSMMQTGVNLSELYEGANLYGQLCQIKEPEEIERWFLNQVITPFMQEMTRKQDVFLQQAVDRVVTRIHENYMEELSLDSLAEAEGLSSYTLSRMFKQAAGLNFIDYLTEVRLEKAKELLRGTDMKLNDIAEHVGYQHSYFSRIFKKHTRVTPSRYRENSRNGEDDAGNETDGE</sequence>
<dbReference type="InterPro" id="IPR018060">
    <property type="entry name" value="HTH_AraC"/>
</dbReference>
<evidence type="ECO:0000256" key="2">
    <source>
        <dbReference type="ARBA" id="ARBA00023125"/>
    </source>
</evidence>
<evidence type="ECO:0000256" key="4">
    <source>
        <dbReference type="SAM" id="MobiDB-lite"/>
    </source>
</evidence>
<evidence type="ECO:0000256" key="3">
    <source>
        <dbReference type="ARBA" id="ARBA00023163"/>
    </source>
</evidence>
<feature type="region of interest" description="Disordered" evidence="4">
    <location>
        <begin position="268"/>
        <end position="290"/>
    </location>
</feature>
<dbReference type="PANTHER" id="PTHR43280:SF28">
    <property type="entry name" value="HTH-TYPE TRANSCRIPTIONAL ACTIVATOR RHAS"/>
    <property type="match status" value="1"/>
</dbReference>
<name>A0ABS7CFU9_9BACL</name>
<dbReference type="EMBL" id="JAHZIK010001846">
    <property type="protein sequence ID" value="MBW7459806.1"/>
    <property type="molecule type" value="Genomic_DNA"/>
</dbReference>
<evidence type="ECO:0000313" key="6">
    <source>
        <dbReference type="EMBL" id="MBW7459806.1"/>
    </source>
</evidence>
<keyword evidence="1" id="KW-0805">Transcription regulation</keyword>
<dbReference type="PROSITE" id="PS00041">
    <property type="entry name" value="HTH_ARAC_FAMILY_1"/>
    <property type="match status" value="1"/>
</dbReference>
<evidence type="ECO:0000256" key="1">
    <source>
        <dbReference type="ARBA" id="ARBA00023015"/>
    </source>
</evidence>
<dbReference type="Gene3D" id="1.10.10.60">
    <property type="entry name" value="Homeodomain-like"/>
    <property type="match status" value="2"/>
</dbReference>
<evidence type="ECO:0000259" key="5">
    <source>
        <dbReference type="PROSITE" id="PS01124"/>
    </source>
</evidence>
<reference evidence="6 7" key="1">
    <citation type="submission" date="2021-07" db="EMBL/GenBank/DDBJ databases">
        <title>Paenibacillus radiodurans sp. nov., isolated from the southeastern edge of Tengger Desert.</title>
        <authorList>
            <person name="Zhang G."/>
        </authorList>
    </citation>
    <scope>NUCLEOTIDE SEQUENCE [LARGE SCALE GENOMIC DNA]</scope>
    <source>
        <strain evidence="6 7">CCM 7311</strain>
    </source>
</reference>